<evidence type="ECO:0000313" key="5">
    <source>
        <dbReference type="EMBL" id="KAJ9173700.1"/>
    </source>
</evidence>
<sequence length="914" mass="105629">MFLSRKIDSKFKEKMTRRHWRESIKSLFGNHIDPEHDERLKGTKSEIENQVKKILKLLKQEDLEEKDGLSVENSKKEPLVELIEDFHNQYQLLYERYNHLTGEIRKKFHTKQGTDTSSSSSSDSESDYSSKDKGNKNGKLKSDYQKIADVTKQELETTNLEVAELKSKLTATSEEKHALNLEHQAALSKIQEAEEIIKKLKFEIERLDVEKGKLLVENGELKQNLDASGNVEAELNERLQEMSKEKDNLIVEKEIHMKEKLSEKDRELSSLASVHKAHRNVLSAQIKELEARVTGLELELESFRAHNRDMGVQIESKVSEIKGLGEENLLLKAQNSELEIMSKERGDELLALRKKLDDDEKESLSKVESLTAQVNTLLADLECLNTQKAELEEQMVSKGDEASSQVKGLMDQVNELQQQMESLHNEKAELEVKLETKTQKISEFLVLIENLKEEIAHYAEDYQRILGERESLTGQMKNLELEVENLRNQKTDLEEQARTEIKESGRLGEEMVGLQNKIFDFERMLTERRLDYSALQERHEKGENEASAQITALTTQSNNLQLELDCLQDEKNQLQLQLQKEIQKFSESLIEMENQKSEFMSKIADQQKVLAEQEEAYRKLSEEYKQVEGWFQESKENIKAVERKVEEMAEQFQKNASSQDQKVAELEETVEDLTKDLEVKGDELNTMVVNVRNIEVKLRLSNQKLHVTEQLLTEKEESFRKAEAGFQHELRVLEKRIAMQLGMIAATNEACQSMVTDTSEKVNSTLTVLEALTLKYEEDCNSYAQRILEMSNEIQIAKNRVIDTKNEKEKLGKEVGDLVVQLQVTKEQESALREKVERLEVEKEKLTKAVSQLEKKVAVLETMMKEKDQGISDLGEEKREAIRQLCLWIDYHRSRCDYLREILSKMPVRGHRAA</sequence>
<evidence type="ECO:0000256" key="2">
    <source>
        <dbReference type="SAM" id="Coils"/>
    </source>
</evidence>
<evidence type="ECO:0000259" key="4">
    <source>
        <dbReference type="PROSITE" id="PS51774"/>
    </source>
</evidence>
<protein>
    <recommendedName>
        <fullName evidence="4">NAB domain-containing protein</fullName>
    </recommendedName>
</protein>
<dbReference type="Proteomes" id="UP001174677">
    <property type="component" value="Chromosome 9"/>
</dbReference>
<feature type="coiled-coil region" evidence="2">
    <location>
        <begin position="367"/>
        <end position="503"/>
    </location>
</feature>
<dbReference type="PROSITE" id="PS51774">
    <property type="entry name" value="NAB"/>
    <property type="match status" value="1"/>
</dbReference>
<dbReference type="InterPro" id="IPR011684">
    <property type="entry name" value="NAB"/>
</dbReference>
<evidence type="ECO:0000256" key="1">
    <source>
        <dbReference type="ARBA" id="ARBA00023054"/>
    </source>
</evidence>
<evidence type="ECO:0000313" key="6">
    <source>
        <dbReference type="Proteomes" id="UP001174677"/>
    </source>
</evidence>
<feature type="domain" description="NAB" evidence="4">
    <location>
        <begin position="24"/>
        <end position="104"/>
    </location>
</feature>
<proteinExistence type="predicted"/>
<evidence type="ECO:0000256" key="3">
    <source>
        <dbReference type="SAM" id="MobiDB-lite"/>
    </source>
</evidence>
<feature type="coiled-coil region" evidence="2">
    <location>
        <begin position="148"/>
        <end position="306"/>
    </location>
</feature>
<comment type="caution">
    <text evidence="5">The sequence shown here is derived from an EMBL/GenBank/DDBJ whole genome shotgun (WGS) entry which is preliminary data.</text>
</comment>
<gene>
    <name evidence="5" type="ORF">P3X46_016810</name>
</gene>
<dbReference type="Pfam" id="PF07765">
    <property type="entry name" value="KIP1"/>
    <property type="match status" value="1"/>
</dbReference>
<feature type="compositionally biased region" description="Basic and acidic residues" evidence="3">
    <location>
        <begin position="128"/>
        <end position="140"/>
    </location>
</feature>
<name>A0ABQ9M2C6_HEVBR</name>
<dbReference type="EMBL" id="JARPOI010000009">
    <property type="protein sequence ID" value="KAJ9173700.1"/>
    <property type="molecule type" value="Genomic_DNA"/>
</dbReference>
<feature type="region of interest" description="Disordered" evidence="3">
    <location>
        <begin position="108"/>
        <end position="140"/>
    </location>
</feature>
<feature type="coiled-coil region" evidence="2">
    <location>
        <begin position="550"/>
        <end position="683"/>
    </location>
</feature>
<keyword evidence="6" id="KW-1185">Reference proteome</keyword>
<organism evidence="5 6">
    <name type="scientific">Hevea brasiliensis</name>
    <name type="common">Para rubber tree</name>
    <name type="synonym">Siphonia brasiliensis</name>
    <dbReference type="NCBI Taxonomy" id="3981"/>
    <lineage>
        <taxon>Eukaryota</taxon>
        <taxon>Viridiplantae</taxon>
        <taxon>Streptophyta</taxon>
        <taxon>Embryophyta</taxon>
        <taxon>Tracheophyta</taxon>
        <taxon>Spermatophyta</taxon>
        <taxon>Magnoliopsida</taxon>
        <taxon>eudicotyledons</taxon>
        <taxon>Gunneridae</taxon>
        <taxon>Pentapetalae</taxon>
        <taxon>rosids</taxon>
        <taxon>fabids</taxon>
        <taxon>Malpighiales</taxon>
        <taxon>Euphorbiaceae</taxon>
        <taxon>Crotonoideae</taxon>
        <taxon>Micrandreae</taxon>
        <taxon>Hevea</taxon>
    </lineage>
</organism>
<dbReference type="PANTHER" id="PTHR47357">
    <property type="entry name" value="COP1-INTERACTIVE PROTEIN 1"/>
    <property type="match status" value="1"/>
</dbReference>
<reference evidence="5" key="1">
    <citation type="journal article" date="2023" name="Plant Biotechnol. J.">
        <title>Chromosome-level wild Hevea brasiliensis genome provides new tools for genomic-assisted breeding and valuable loci to elevate rubber yield.</title>
        <authorList>
            <person name="Cheng H."/>
            <person name="Song X."/>
            <person name="Hu Y."/>
            <person name="Wu T."/>
            <person name="Yang Q."/>
            <person name="An Z."/>
            <person name="Feng S."/>
            <person name="Deng Z."/>
            <person name="Wu W."/>
            <person name="Zeng X."/>
            <person name="Tu M."/>
            <person name="Wang X."/>
            <person name="Huang H."/>
        </authorList>
    </citation>
    <scope>NUCLEOTIDE SEQUENCE</scope>
    <source>
        <strain evidence="5">MT/VB/25A 57/8</strain>
    </source>
</reference>
<dbReference type="PANTHER" id="PTHR47357:SF1">
    <property type="entry name" value="SPINDLE POLE BODY COMPONENT 110"/>
    <property type="match status" value="1"/>
</dbReference>
<accession>A0ABQ9M2C6</accession>
<keyword evidence="1 2" id="KW-0175">Coiled coil</keyword>
<feature type="coiled-coil region" evidence="2">
    <location>
        <begin position="780"/>
        <end position="863"/>
    </location>
</feature>